<keyword evidence="1" id="KW-0812">Transmembrane</keyword>
<reference evidence="3" key="2">
    <citation type="submission" date="2020-10" db="UniProtKB">
        <authorList>
            <consortium name="WormBaseParasite"/>
        </authorList>
    </citation>
    <scope>IDENTIFICATION</scope>
</reference>
<proteinExistence type="predicted"/>
<dbReference type="GO" id="GO:0033617">
    <property type="term" value="P:mitochondrial respiratory chain complex IV assembly"/>
    <property type="evidence" value="ECO:0007669"/>
    <property type="project" value="InterPro"/>
</dbReference>
<sequence>METGRFFILVAFPVGAFWFFNQPAFFKYFMKGYKLPDTAEGDAQMGAWKEELNEKRRKVEYEKFLREQMAFEEAKRIREEHNI</sequence>
<protein>
    <submittedName>
        <fullName evidence="3">Protein PET100 homolog, mitochondrial</fullName>
    </submittedName>
</protein>
<evidence type="ECO:0000256" key="1">
    <source>
        <dbReference type="SAM" id="Phobius"/>
    </source>
</evidence>
<dbReference type="Pfam" id="PF09803">
    <property type="entry name" value="Pet100"/>
    <property type="match status" value="1"/>
</dbReference>
<dbReference type="WBParaSite" id="Pan_g6157.t1">
    <property type="protein sequence ID" value="Pan_g6157.t1"/>
    <property type="gene ID" value="Pan_g6157"/>
</dbReference>
<keyword evidence="2" id="KW-1185">Reference proteome</keyword>
<organism evidence="2 3">
    <name type="scientific">Panagrellus redivivus</name>
    <name type="common">Microworm</name>
    <dbReference type="NCBI Taxonomy" id="6233"/>
    <lineage>
        <taxon>Eukaryota</taxon>
        <taxon>Metazoa</taxon>
        <taxon>Ecdysozoa</taxon>
        <taxon>Nematoda</taxon>
        <taxon>Chromadorea</taxon>
        <taxon>Rhabditida</taxon>
        <taxon>Tylenchina</taxon>
        <taxon>Panagrolaimomorpha</taxon>
        <taxon>Panagrolaimoidea</taxon>
        <taxon>Panagrolaimidae</taxon>
        <taxon>Panagrellus</taxon>
    </lineage>
</organism>
<keyword evidence="1" id="KW-0472">Membrane</keyword>
<dbReference type="AlphaFoldDB" id="A0A7E4W1Y7"/>
<dbReference type="Proteomes" id="UP000492821">
    <property type="component" value="Unassembled WGS sequence"/>
</dbReference>
<evidence type="ECO:0000313" key="3">
    <source>
        <dbReference type="WBParaSite" id="Pan_g6157.t1"/>
    </source>
</evidence>
<evidence type="ECO:0000313" key="2">
    <source>
        <dbReference type="Proteomes" id="UP000492821"/>
    </source>
</evidence>
<dbReference type="InterPro" id="IPR018625">
    <property type="entry name" value="Pet100"/>
</dbReference>
<accession>A0A7E4W1Y7</accession>
<reference evidence="2" key="1">
    <citation type="journal article" date="2013" name="Genetics">
        <title>The draft genome and transcriptome of Panagrellus redivivus are shaped by the harsh demands of a free-living lifestyle.</title>
        <authorList>
            <person name="Srinivasan J."/>
            <person name="Dillman A.R."/>
            <person name="Macchietto M.G."/>
            <person name="Heikkinen L."/>
            <person name="Lakso M."/>
            <person name="Fracchia K.M."/>
            <person name="Antoshechkin I."/>
            <person name="Mortazavi A."/>
            <person name="Wong G."/>
            <person name="Sternberg P.W."/>
        </authorList>
    </citation>
    <scope>NUCLEOTIDE SEQUENCE [LARGE SCALE GENOMIC DNA]</scope>
    <source>
        <strain evidence="2">MT8872</strain>
    </source>
</reference>
<name>A0A7E4W1Y7_PANRE</name>
<feature type="transmembrane region" description="Helical" evidence="1">
    <location>
        <begin position="6"/>
        <end position="26"/>
    </location>
</feature>
<keyword evidence="1" id="KW-1133">Transmembrane helix</keyword>
<dbReference type="GO" id="GO:0005739">
    <property type="term" value="C:mitochondrion"/>
    <property type="evidence" value="ECO:0007669"/>
    <property type="project" value="InterPro"/>
</dbReference>